<dbReference type="GeneID" id="103516823"/>
<proteinExistence type="predicted"/>
<evidence type="ECO:0000256" key="1">
    <source>
        <dbReference type="SAM" id="Coils"/>
    </source>
</evidence>
<accession>A0A1S3DE40</accession>
<keyword evidence="1" id="KW-0175">Coiled coil</keyword>
<evidence type="ECO:0000256" key="2">
    <source>
        <dbReference type="SAM" id="MobiDB-lite"/>
    </source>
</evidence>
<dbReference type="RefSeq" id="XP_008480033.1">
    <property type="nucleotide sequence ID" value="XM_008481811.3"/>
</dbReference>
<keyword evidence="3" id="KW-1185">Reference proteome</keyword>
<gene>
    <name evidence="4" type="primary">LOC103516823</name>
</gene>
<sequence>MDNQLAKYPASGTPLFMTQCGDDFNALQCELIATRRSNDALVLENNKLRIDLKEMAAKFTSSENRAGKTIHELRGPIEANQEEHEKELNTLRKQYAEKIEKIREYTLNLLHLTRHKYQTRISVLKSNMQVQQKNDLKARQEIEVIWQQRMDAYRNELTQKFNNLLDSVATIQENKRKNEEAFLADIQNHKNVIENLQLENRMLKEKLDALQVTLDQFKENNAHLREKLMKQEETVNRLQHTVKQGVEERASLETSLTDLRKKLKAGKVTKVGEKAKDVAKVGEKVKDAVKGDTTPKDGQRARSETKSMTSEKEVKAEKQVKKPAPAHVHAPPLKVWK</sequence>
<feature type="coiled-coil region" evidence="1">
    <location>
        <begin position="154"/>
        <end position="241"/>
    </location>
</feature>
<dbReference type="PaxDb" id="121845-A0A1S3DE40"/>
<dbReference type="Proteomes" id="UP000079169">
    <property type="component" value="Unplaced"/>
</dbReference>
<reference evidence="4" key="1">
    <citation type="submission" date="2025-08" db="UniProtKB">
        <authorList>
            <consortium name="RefSeq"/>
        </authorList>
    </citation>
    <scope>IDENTIFICATION</scope>
</reference>
<evidence type="ECO:0000313" key="4">
    <source>
        <dbReference type="RefSeq" id="XP_008480033.1"/>
    </source>
</evidence>
<feature type="coiled-coil region" evidence="1">
    <location>
        <begin position="38"/>
        <end position="108"/>
    </location>
</feature>
<dbReference type="AlphaFoldDB" id="A0A1S3DE40"/>
<evidence type="ECO:0000313" key="3">
    <source>
        <dbReference type="Proteomes" id="UP000079169"/>
    </source>
</evidence>
<dbReference type="KEGG" id="dci:103516823"/>
<feature type="compositionally biased region" description="Basic and acidic residues" evidence="2">
    <location>
        <begin position="286"/>
        <end position="320"/>
    </location>
</feature>
<name>A0A1S3DE40_DIACI</name>
<feature type="region of interest" description="Disordered" evidence="2">
    <location>
        <begin position="286"/>
        <end position="337"/>
    </location>
</feature>
<organism evidence="3 4">
    <name type="scientific">Diaphorina citri</name>
    <name type="common">Asian citrus psyllid</name>
    <dbReference type="NCBI Taxonomy" id="121845"/>
    <lineage>
        <taxon>Eukaryota</taxon>
        <taxon>Metazoa</taxon>
        <taxon>Ecdysozoa</taxon>
        <taxon>Arthropoda</taxon>
        <taxon>Hexapoda</taxon>
        <taxon>Insecta</taxon>
        <taxon>Pterygota</taxon>
        <taxon>Neoptera</taxon>
        <taxon>Paraneoptera</taxon>
        <taxon>Hemiptera</taxon>
        <taxon>Sternorrhyncha</taxon>
        <taxon>Psylloidea</taxon>
        <taxon>Psyllidae</taxon>
        <taxon>Diaphorininae</taxon>
        <taxon>Diaphorina</taxon>
    </lineage>
</organism>
<feature type="compositionally biased region" description="Low complexity" evidence="2">
    <location>
        <begin position="322"/>
        <end position="337"/>
    </location>
</feature>
<protein>
    <submittedName>
        <fullName evidence="4">Uncharacterized protein LOC103516823 isoform X1</fullName>
    </submittedName>
</protein>